<reference evidence="8 9" key="1">
    <citation type="submission" date="2013-12" db="EMBL/GenBank/DDBJ databases">
        <title>A Varibaculum cambriense genome reconstructed from a premature infant gut community with otherwise low bacterial novelty that shifts toward anaerobic metabolism during the third week of life.</title>
        <authorList>
            <person name="Brown C.T."/>
            <person name="Sharon I."/>
            <person name="Thomas B.C."/>
            <person name="Castelle C.J."/>
            <person name="Morowitz M.J."/>
            <person name="Banfield J.F."/>
        </authorList>
    </citation>
    <scope>NUCLEOTIDE SEQUENCE [LARGE SCALE GENOMIC DNA]</scope>
    <source>
        <strain evidence="9">DORA_17_25</strain>
    </source>
</reference>
<evidence type="ECO:0000256" key="7">
    <source>
        <dbReference type="HAMAP-Rule" id="MF_00910"/>
    </source>
</evidence>
<name>W1U005_9FIRM</name>
<evidence type="ECO:0000256" key="1">
    <source>
        <dbReference type="ARBA" id="ARBA00022475"/>
    </source>
</evidence>
<evidence type="ECO:0000256" key="3">
    <source>
        <dbReference type="ARBA" id="ARBA00022692"/>
    </source>
</evidence>
<proteinExistence type="inferred from homology"/>
<dbReference type="HAMAP" id="MF_00910">
    <property type="entry name" value="FtsL"/>
    <property type="match status" value="1"/>
</dbReference>
<keyword evidence="2 7" id="KW-0132">Cell division</keyword>
<dbReference type="Proteomes" id="UP000018840">
    <property type="component" value="Unassembled WGS sequence"/>
</dbReference>
<evidence type="ECO:0000313" key="8">
    <source>
        <dbReference type="EMBL" id="ETI85954.1"/>
    </source>
</evidence>
<dbReference type="GO" id="GO:0032153">
    <property type="term" value="C:cell division site"/>
    <property type="evidence" value="ECO:0007669"/>
    <property type="project" value="UniProtKB-UniRule"/>
</dbReference>
<evidence type="ECO:0000256" key="2">
    <source>
        <dbReference type="ARBA" id="ARBA00022618"/>
    </source>
</evidence>
<evidence type="ECO:0000256" key="5">
    <source>
        <dbReference type="ARBA" id="ARBA00023136"/>
    </source>
</evidence>
<sequence length="134" mass="14766">MLAKSSVWQYELAEHRIALPVSQPKVREEAASNRMVAIVVAIVVFLAVFVLYGANIFISQKGYEVQQVRTRVVELAKTNEVLRLEVGQLKAPGRIQRIAETELGMTIPAQAVYSSAKASTVVARSVTPSDKIRD</sequence>
<gene>
    <name evidence="7" type="primary">ftsL</name>
    <name evidence="8" type="ORF">Q612_NSC00338G0083</name>
</gene>
<keyword evidence="5 7" id="KW-0472">Membrane</keyword>
<dbReference type="InterPro" id="IPR011922">
    <property type="entry name" value="Cell_div_FtsL"/>
</dbReference>
<comment type="similarity">
    <text evidence="7">Belongs to the FtsL family.</text>
</comment>
<dbReference type="GO" id="GO:0043093">
    <property type="term" value="P:FtsZ-dependent cytokinesis"/>
    <property type="evidence" value="ECO:0007669"/>
    <property type="project" value="UniProtKB-UniRule"/>
</dbReference>
<keyword evidence="3 7" id="KW-0812">Transmembrane</keyword>
<evidence type="ECO:0000313" key="9">
    <source>
        <dbReference type="Proteomes" id="UP000018840"/>
    </source>
</evidence>
<comment type="caution">
    <text evidence="8">The sequence shown here is derived from an EMBL/GenBank/DDBJ whole genome shotgun (WGS) entry which is preliminary data.</text>
</comment>
<keyword evidence="4 7" id="KW-1133">Transmembrane helix</keyword>
<keyword evidence="6 7" id="KW-0131">Cell cycle</keyword>
<evidence type="ECO:0000256" key="6">
    <source>
        <dbReference type="ARBA" id="ARBA00023306"/>
    </source>
</evidence>
<evidence type="ECO:0000256" key="4">
    <source>
        <dbReference type="ARBA" id="ARBA00022989"/>
    </source>
</evidence>
<comment type="function">
    <text evidence="7">Essential cell division protein.</text>
</comment>
<accession>W1U005</accession>
<keyword evidence="1 7" id="KW-1003">Cell membrane</keyword>
<feature type="transmembrane region" description="Helical" evidence="7">
    <location>
        <begin position="35"/>
        <end position="58"/>
    </location>
</feature>
<dbReference type="EMBL" id="AZMC01000338">
    <property type="protein sequence ID" value="ETI85954.1"/>
    <property type="molecule type" value="Genomic_DNA"/>
</dbReference>
<comment type="subcellular location">
    <subcellularLocation>
        <location evidence="7">Cell membrane</location>
        <topology evidence="7">Single-pass type II membrane protein</topology>
    </subcellularLocation>
    <text evidence="7">Localizes to the division septum where it forms a ring structure.</text>
</comment>
<protein>
    <recommendedName>
        <fullName evidence="7">Cell division protein FtsL</fullName>
    </recommendedName>
</protein>
<dbReference type="GO" id="GO:0005886">
    <property type="term" value="C:plasma membrane"/>
    <property type="evidence" value="ECO:0007669"/>
    <property type="project" value="UniProtKB-SubCell"/>
</dbReference>
<dbReference type="AlphaFoldDB" id="W1U005"/>
<organism evidence="8 9">
    <name type="scientific">Negativicoccus succinicivorans DORA_17_25</name>
    <dbReference type="NCBI Taxonomy" id="1403945"/>
    <lineage>
        <taxon>Bacteria</taxon>
        <taxon>Bacillati</taxon>
        <taxon>Bacillota</taxon>
        <taxon>Negativicutes</taxon>
        <taxon>Veillonellales</taxon>
        <taxon>Veillonellaceae</taxon>
        <taxon>Negativicoccus</taxon>
    </lineage>
</organism>